<organism evidence="2 3">
    <name type="scientific">candidate division TA06 bacterium SM23_40</name>
    <dbReference type="NCBI Taxonomy" id="1703774"/>
    <lineage>
        <taxon>Bacteria</taxon>
        <taxon>Bacteria division TA06</taxon>
    </lineage>
</organism>
<dbReference type="Proteomes" id="UP000051717">
    <property type="component" value="Unassembled WGS sequence"/>
</dbReference>
<evidence type="ECO:0000313" key="3">
    <source>
        <dbReference type="Proteomes" id="UP000051717"/>
    </source>
</evidence>
<dbReference type="AlphaFoldDB" id="A0A0S8G4E5"/>
<sequence length="110" mass="12519">MKEGSRERARLAKEYDYLRNLGHAEGMATELAALRSCFGPVDRIKETTKPRAESHQETGTPAGEVGEPEKGPKISPRLKAHYEKMIEKRHFTGWDDPKLKKELEYAPRPS</sequence>
<dbReference type="EMBL" id="LJUI01000157">
    <property type="protein sequence ID" value="KPK66955.1"/>
    <property type="molecule type" value="Genomic_DNA"/>
</dbReference>
<feature type="compositionally biased region" description="Basic and acidic residues" evidence="1">
    <location>
        <begin position="45"/>
        <end position="56"/>
    </location>
</feature>
<reference evidence="2 3" key="1">
    <citation type="journal article" date="2015" name="Microbiome">
        <title>Genomic resolution of linkages in carbon, nitrogen, and sulfur cycling among widespread estuary sediment bacteria.</title>
        <authorList>
            <person name="Baker B.J."/>
            <person name="Lazar C.S."/>
            <person name="Teske A.P."/>
            <person name="Dick G.J."/>
        </authorList>
    </citation>
    <scope>NUCLEOTIDE SEQUENCE [LARGE SCALE GENOMIC DNA]</scope>
    <source>
        <strain evidence="2">SM23_40</strain>
    </source>
</reference>
<feature type="region of interest" description="Disordered" evidence="1">
    <location>
        <begin position="45"/>
        <end position="75"/>
    </location>
</feature>
<gene>
    <name evidence="2" type="ORF">AMJ82_11570</name>
</gene>
<proteinExistence type="predicted"/>
<accession>A0A0S8G4E5</accession>
<evidence type="ECO:0000313" key="2">
    <source>
        <dbReference type="EMBL" id="KPK66955.1"/>
    </source>
</evidence>
<evidence type="ECO:0000256" key="1">
    <source>
        <dbReference type="SAM" id="MobiDB-lite"/>
    </source>
</evidence>
<name>A0A0S8G4E5_UNCT6</name>
<comment type="caution">
    <text evidence="2">The sequence shown here is derived from an EMBL/GenBank/DDBJ whole genome shotgun (WGS) entry which is preliminary data.</text>
</comment>
<protein>
    <submittedName>
        <fullName evidence="2">Uncharacterized protein</fullName>
    </submittedName>
</protein>